<sequence length="213" mass="23421">MGLTLKEILYTFEKIENKIAYHKQFLTDLDAAIGDGDHGINLNKGFRVAKEKIKDRDFKDWGEIFKTVGMAIVSSVGGASGPLYGTAFMKASMLGKGKTEITMEDFRDILKVSIDGIKMRGKGEKGDKTMLDALIPAYDEVNYGIENNLSELNTLKNSVEAARNGVEYTKLIAARKGRASYLGDRSIGHQDPGATSSLMILEVVFDTVNELRS</sequence>
<accession>A0ABR7DIH1</accession>
<dbReference type="InterPro" id="IPR050861">
    <property type="entry name" value="Dihydroxyacetone_Kinase"/>
</dbReference>
<comment type="caution">
    <text evidence="4">The sequence shown here is derived from an EMBL/GenBank/DDBJ whole genome shotgun (WGS) entry which is preliminary data.</text>
</comment>
<dbReference type="Gene3D" id="1.25.40.340">
    <property type="match status" value="1"/>
</dbReference>
<organism evidence="4 5">
    <name type="scientific">Clostridium hominis</name>
    <dbReference type="NCBI Taxonomy" id="2763036"/>
    <lineage>
        <taxon>Bacteria</taxon>
        <taxon>Bacillati</taxon>
        <taxon>Bacillota</taxon>
        <taxon>Clostridia</taxon>
        <taxon>Eubacteriales</taxon>
        <taxon>Clostridiaceae</taxon>
        <taxon>Clostridium</taxon>
    </lineage>
</organism>
<keyword evidence="2 4" id="KW-0418">Kinase</keyword>
<evidence type="ECO:0000256" key="1">
    <source>
        <dbReference type="ARBA" id="ARBA00022679"/>
    </source>
</evidence>
<dbReference type="EMBL" id="JACOOO010000041">
    <property type="protein sequence ID" value="MBC5630618.1"/>
    <property type="molecule type" value="Genomic_DNA"/>
</dbReference>
<dbReference type="RefSeq" id="WP_032119311.1">
    <property type="nucleotide sequence ID" value="NZ_JACOOO010000041.1"/>
</dbReference>
<dbReference type="NCBIfam" id="TIGR02365">
    <property type="entry name" value="dha_L_ycgS"/>
    <property type="match status" value="1"/>
</dbReference>
<evidence type="ECO:0000256" key="2">
    <source>
        <dbReference type="ARBA" id="ARBA00022777"/>
    </source>
</evidence>
<reference evidence="4 5" key="1">
    <citation type="submission" date="2020-08" db="EMBL/GenBank/DDBJ databases">
        <title>Genome public.</title>
        <authorList>
            <person name="Liu C."/>
            <person name="Sun Q."/>
        </authorList>
    </citation>
    <scope>NUCLEOTIDE SEQUENCE [LARGE SCALE GENOMIC DNA]</scope>
    <source>
        <strain evidence="4 5">NSJ-6</strain>
    </source>
</reference>
<name>A0ABR7DIH1_9CLOT</name>
<evidence type="ECO:0000259" key="3">
    <source>
        <dbReference type="PROSITE" id="PS51480"/>
    </source>
</evidence>
<proteinExistence type="predicted"/>
<keyword evidence="1" id="KW-0808">Transferase</keyword>
<protein>
    <submittedName>
        <fullName evidence="4">Dihydroxyacetone kinase subunit L</fullName>
    </submittedName>
</protein>
<gene>
    <name evidence="4" type="primary">dhaL</name>
    <name evidence="4" type="ORF">H8S20_17305</name>
</gene>
<dbReference type="PANTHER" id="PTHR28629">
    <property type="entry name" value="TRIOKINASE/FMN CYCLASE"/>
    <property type="match status" value="1"/>
</dbReference>
<dbReference type="InterPro" id="IPR012737">
    <property type="entry name" value="DhaK_L_YcgS"/>
</dbReference>
<dbReference type="SUPFAM" id="SSF101473">
    <property type="entry name" value="DhaL-like"/>
    <property type="match status" value="1"/>
</dbReference>
<dbReference type="InterPro" id="IPR004007">
    <property type="entry name" value="DhaL_dom"/>
</dbReference>
<evidence type="ECO:0000313" key="5">
    <source>
        <dbReference type="Proteomes" id="UP000596929"/>
    </source>
</evidence>
<feature type="domain" description="DhaL" evidence="3">
    <location>
        <begin position="6"/>
        <end position="206"/>
    </location>
</feature>
<dbReference type="InterPro" id="IPR036117">
    <property type="entry name" value="DhaL_dom_sf"/>
</dbReference>
<dbReference type="PROSITE" id="PS51480">
    <property type="entry name" value="DHAL"/>
    <property type="match status" value="1"/>
</dbReference>
<dbReference type="GO" id="GO:0016301">
    <property type="term" value="F:kinase activity"/>
    <property type="evidence" value="ECO:0007669"/>
    <property type="project" value="UniProtKB-KW"/>
</dbReference>
<keyword evidence="5" id="KW-1185">Reference proteome</keyword>
<dbReference type="PANTHER" id="PTHR28629:SF4">
    <property type="entry name" value="TRIOKINASE_FMN CYCLASE"/>
    <property type="match status" value="1"/>
</dbReference>
<dbReference type="Proteomes" id="UP000596929">
    <property type="component" value="Unassembled WGS sequence"/>
</dbReference>
<dbReference type="SMART" id="SM01120">
    <property type="entry name" value="Dak2"/>
    <property type="match status" value="1"/>
</dbReference>
<dbReference type="Pfam" id="PF02734">
    <property type="entry name" value="Dak2"/>
    <property type="match status" value="1"/>
</dbReference>
<evidence type="ECO:0000313" key="4">
    <source>
        <dbReference type="EMBL" id="MBC5630618.1"/>
    </source>
</evidence>